<protein>
    <recommendedName>
        <fullName evidence="2">DUF4806 domain-containing protein</fullName>
    </recommendedName>
</protein>
<dbReference type="GeneID" id="109426889"/>
<feature type="compositionally biased region" description="Acidic residues" evidence="1">
    <location>
        <begin position="569"/>
        <end position="579"/>
    </location>
</feature>
<feature type="region of interest" description="Disordered" evidence="1">
    <location>
        <begin position="136"/>
        <end position="160"/>
    </location>
</feature>
<feature type="region of interest" description="Disordered" evidence="1">
    <location>
        <begin position="508"/>
        <end position="587"/>
    </location>
</feature>
<organism evidence="3 4">
    <name type="scientific">Aedes albopictus</name>
    <name type="common">Asian tiger mosquito</name>
    <name type="synonym">Stegomyia albopicta</name>
    <dbReference type="NCBI Taxonomy" id="7160"/>
    <lineage>
        <taxon>Eukaryota</taxon>
        <taxon>Metazoa</taxon>
        <taxon>Ecdysozoa</taxon>
        <taxon>Arthropoda</taxon>
        <taxon>Hexapoda</taxon>
        <taxon>Insecta</taxon>
        <taxon>Pterygota</taxon>
        <taxon>Neoptera</taxon>
        <taxon>Endopterygota</taxon>
        <taxon>Diptera</taxon>
        <taxon>Nematocera</taxon>
        <taxon>Culicoidea</taxon>
        <taxon>Culicidae</taxon>
        <taxon>Culicinae</taxon>
        <taxon>Aedini</taxon>
        <taxon>Aedes</taxon>
        <taxon>Stegomyia</taxon>
    </lineage>
</organism>
<feature type="domain" description="DUF4806" evidence="2">
    <location>
        <begin position="388"/>
        <end position="472"/>
    </location>
</feature>
<keyword evidence="4" id="KW-1185">Reference proteome</keyword>
<evidence type="ECO:0000313" key="3">
    <source>
        <dbReference type="EnsemblMetazoa" id="AALFPA23_016118.P23496"/>
    </source>
</evidence>
<dbReference type="InterPro" id="IPR032071">
    <property type="entry name" value="DUF4806"/>
</dbReference>
<dbReference type="Proteomes" id="UP000069940">
    <property type="component" value="Unassembled WGS sequence"/>
</dbReference>
<accession>A0ABM1Z8N8</accession>
<dbReference type="Pfam" id="PF16064">
    <property type="entry name" value="DUF4806"/>
    <property type="match status" value="1"/>
</dbReference>
<reference evidence="3" key="2">
    <citation type="submission" date="2025-05" db="UniProtKB">
        <authorList>
            <consortium name="EnsemblMetazoa"/>
        </authorList>
    </citation>
    <scope>IDENTIFICATION</scope>
    <source>
        <strain evidence="3">Foshan</strain>
    </source>
</reference>
<feature type="compositionally biased region" description="Basic and acidic residues" evidence="1">
    <location>
        <begin position="139"/>
        <end position="148"/>
    </location>
</feature>
<dbReference type="RefSeq" id="XP_062711970.1">
    <property type="nucleotide sequence ID" value="XM_062855986.1"/>
</dbReference>
<evidence type="ECO:0000256" key="1">
    <source>
        <dbReference type="SAM" id="MobiDB-lite"/>
    </source>
</evidence>
<proteinExistence type="predicted"/>
<dbReference type="EnsemblMetazoa" id="AALFPA23_016118.R23496">
    <property type="protein sequence ID" value="AALFPA23_016118.P23496"/>
    <property type="gene ID" value="AALFPA23_016118"/>
</dbReference>
<feature type="compositionally biased region" description="Basic residues" evidence="1">
    <location>
        <begin position="508"/>
        <end position="520"/>
    </location>
</feature>
<name>A0ABM1Z8N8_AEDAL</name>
<evidence type="ECO:0000313" key="4">
    <source>
        <dbReference type="Proteomes" id="UP000069940"/>
    </source>
</evidence>
<evidence type="ECO:0000259" key="2">
    <source>
        <dbReference type="Pfam" id="PF16064"/>
    </source>
</evidence>
<reference evidence="4" key="1">
    <citation type="journal article" date="2015" name="Proc. Natl. Acad. Sci. U.S.A.">
        <title>Genome sequence of the Asian Tiger mosquito, Aedes albopictus, reveals insights into its biology, genetics, and evolution.</title>
        <authorList>
            <person name="Chen X.G."/>
            <person name="Jiang X."/>
            <person name="Gu J."/>
            <person name="Xu M."/>
            <person name="Wu Y."/>
            <person name="Deng Y."/>
            <person name="Zhang C."/>
            <person name="Bonizzoni M."/>
            <person name="Dermauw W."/>
            <person name="Vontas J."/>
            <person name="Armbruster P."/>
            <person name="Huang X."/>
            <person name="Yang Y."/>
            <person name="Zhang H."/>
            <person name="He W."/>
            <person name="Peng H."/>
            <person name="Liu Y."/>
            <person name="Wu K."/>
            <person name="Chen J."/>
            <person name="Lirakis M."/>
            <person name="Topalis P."/>
            <person name="Van Leeuwen T."/>
            <person name="Hall A.B."/>
            <person name="Jiang X."/>
            <person name="Thorpe C."/>
            <person name="Mueller R.L."/>
            <person name="Sun C."/>
            <person name="Waterhouse R.M."/>
            <person name="Yan G."/>
            <person name="Tu Z.J."/>
            <person name="Fang X."/>
            <person name="James A.A."/>
        </authorList>
    </citation>
    <scope>NUCLEOTIDE SEQUENCE [LARGE SCALE GENOMIC DNA]</scope>
    <source>
        <strain evidence="4">Foshan</strain>
    </source>
</reference>
<feature type="compositionally biased region" description="Polar residues" evidence="1">
    <location>
        <begin position="541"/>
        <end position="555"/>
    </location>
</feature>
<sequence length="587" mass="65999">MFAIVQFIENNKFNVLAVPTSWIKKNQLMWPKIANDKIEKLRESGAEFRGSVKNIPVMVLKKLRNFEAAEKAADELAKKDVSDVEGKRKILKAKIKPKVVSSKNYDAMFEEMGMPAKVTEHREALTQKVDAPSKVVARGKSENKRKGTTDSLTGRTSPLIPMQPTRLVQSSPTHNTMIVDLPNQHVTSQHVPHSPITQQPVPQIVMPVMPSPVTVPAVLSSARTHAQAMLRTQPSQTLLQPSSSYQMVKQEMPPPKPTGTLSRFQMLETQPSEQPESVILESLPPEMVESQLNPIYCTENGVIYVTNSGSDHLNLDNHLLTDGNGNVTYADLKKDLQKFIQSSVDAAVEKSFQSHFTRMTALIEMEGRPKTASEPTEHPVEQHVRISGEVDLHNWNAKLADSELCNQYLQYFTRIIPPNSYANNGNNACYTIVDCLFTREFWDRFTWTGISRGQKSKRGFREFGNVLGLLLKLVQIGDPTYTTQKLEEFCRTRLFRYSRSRCSNKQLRKSACRPTRKRKAPTGLQDDNEGPEDALRENDDPVNTSDIVEECNSQGDVDPDTTFDHDADIEPDDGDEEIMDTTGDVTD</sequence>